<dbReference type="InterPro" id="IPR036188">
    <property type="entry name" value="FAD/NAD-bd_sf"/>
</dbReference>
<dbReference type="OrthoDB" id="3169239at2"/>
<keyword evidence="7" id="KW-0560">Oxidoreductase</keyword>
<evidence type="ECO:0000256" key="3">
    <source>
        <dbReference type="ARBA" id="ARBA00011048"/>
    </source>
</evidence>
<evidence type="ECO:0000256" key="2">
    <source>
        <dbReference type="ARBA" id="ARBA00001966"/>
    </source>
</evidence>
<dbReference type="InterPro" id="IPR023753">
    <property type="entry name" value="FAD/NAD-binding_dom"/>
</dbReference>
<evidence type="ECO:0000256" key="1">
    <source>
        <dbReference type="ARBA" id="ARBA00001917"/>
    </source>
</evidence>
<keyword evidence="8" id="KW-0408">Iron</keyword>
<dbReference type="Gene3D" id="3.40.50.720">
    <property type="entry name" value="NAD(P)-binding Rossmann-like Domain"/>
    <property type="match status" value="1"/>
</dbReference>
<dbReference type="Pfam" id="PF00724">
    <property type="entry name" value="Oxidored_FMN"/>
    <property type="match status" value="1"/>
</dbReference>
<dbReference type="Proteomes" id="UP000273154">
    <property type="component" value="Chromosome"/>
</dbReference>
<keyword evidence="13" id="KW-1185">Reference proteome</keyword>
<dbReference type="GO" id="GO:0051536">
    <property type="term" value="F:iron-sulfur cluster binding"/>
    <property type="evidence" value="ECO:0007669"/>
    <property type="project" value="UniProtKB-KW"/>
</dbReference>
<comment type="cofactor">
    <cofactor evidence="2">
        <name>[4Fe-4S] cluster</name>
        <dbReference type="ChEBI" id="CHEBI:49883"/>
    </cofactor>
</comment>
<dbReference type="GeneID" id="88848807"/>
<dbReference type="CDD" id="cd02803">
    <property type="entry name" value="OYE_like_FMN_family"/>
    <property type="match status" value="1"/>
</dbReference>
<feature type="domain" description="FAD/NAD(P)-binding" evidence="11">
    <location>
        <begin position="464"/>
        <end position="735"/>
    </location>
</feature>
<comment type="cofactor">
    <cofactor evidence="1">
        <name>FMN</name>
        <dbReference type="ChEBI" id="CHEBI:58210"/>
    </cofactor>
</comment>
<dbReference type="InterPro" id="IPR001155">
    <property type="entry name" value="OxRdtase_FMN_N"/>
</dbReference>
<comment type="similarity">
    <text evidence="3">In the N-terminal section; belongs to the NADH:flavin oxidoreductase/NADH oxidase family.</text>
</comment>
<keyword evidence="6" id="KW-0479">Metal-binding</keyword>
<dbReference type="Gene3D" id="3.20.20.70">
    <property type="entry name" value="Aldolase class I"/>
    <property type="match status" value="1"/>
</dbReference>
<name>A0A3G9JX77_9ACTN</name>
<dbReference type="AlphaFoldDB" id="A0A3G9JX77"/>
<gene>
    <name evidence="12" type="ORF">Pcatena_06780</name>
</gene>
<evidence type="ECO:0000256" key="5">
    <source>
        <dbReference type="ARBA" id="ARBA00022643"/>
    </source>
</evidence>
<dbReference type="GO" id="GO:0046872">
    <property type="term" value="F:metal ion binding"/>
    <property type="evidence" value="ECO:0007669"/>
    <property type="project" value="UniProtKB-KW"/>
</dbReference>
<evidence type="ECO:0000313" key="12">
    <source>
        <dbReference type="EMBL" id="BBH50091.1"/>
    </source>
</evidence>
<accession>A0A3G9JX77</accession>
<dbReference type="SUPFAM" id="SSF51395">
    <property type="entry name" value="FMN-linked oxidoreductases"/>
    <property type="match status" value="1"/>
</dbReference>
<reference evidence="13" key="1">
    <citation type="submission" date="2018-11" db="EMBL/GenBank/DDBJ databases">
        <title>Comparative genomics of Parolsenella catena and Libanicoccus massiliensis: Reclassification of Libanicoccus massiliensis as Parolsenella massiliensis comb. nov.</title>
        <authorList>
            <person name="Sakamoto M."/>
            <person name="Ikeyama N."/>
            <person name="Murakami T."/>
            <person name="Mori H."/>
            <person name="Yuki M."/>
            <person name="Ohkuma M."/>
        </authorList>
    </citation>
    <scope>NUCLEOTIDE SEQUENCE [LARGE SCALE GENOMIC DNA]</scope>
    <source>
        <strain evidence="13">JCM 31932</strain>
    </source>
</reference>
<proteinExistence type="inferred from homology"/>
<organism evidence="12 13">
    <name type="scientific">Parolsenella catena</name>
    <dbReference type="NCBI Taxonomy" id="2003188"/>
    <lineage>
        <taxon>Bacteria</taxon>
        <taxon>Bacillati</taxon>
        <taxon>Actinomycetota</taxon>
        <taxon>Coriobacteriia</taxon>
        <taxon>Coriobacteriales</taxon>
        <taxon>Atopobiaceae</taxon>
        <taxon>Parolsenella</taxon>
    </lineage>
</organism>
<keyword evidence="9" id="KW-0411">Iron-sulfur</keyword>
<feature type="domain" description="NADH:flavin oxidoreductase/NADH oxidase N-terminal" evidence="10">
    <location>
        <begin position="47"/>
        <end position="278"/>
    </location>
</feature>
<keyword evidence="4" id="KW-0285">Flavoprotein</keyword>
<dbReference type="InterPro" id="IPR051793">
    <property type="entry name" value="NADH:flavin_oxidoreductase"/>
</dbReference>
<evidence type="ECO:0000259" key="11">
    <source>
        <dbReference type="Pfam" id="PF07992"/>
    </source>
</evidence>
<dbReference type="KEGG" id="pcat:Pcatena_06780"/>
<evidence type="ECO:0000256" key="6">
    <source>
        <dbReference type="ARBA" id="ARBA00022723"/>
    </source>
</evidence>
<evidence type="ECO:0000313" key="13">
    <source>
        <dbReference type="Proteomes" id="UP000273154"/>
    </source>
</evidence>
<evidence type="ECO:0000259" key="10">
    <source>
        <dbReference type="Pfam" id="PF00724"/>
    </source>
</evidence>
<dbReference type="PANTHER" id="PTHR42917">
    <property type="entry name" value="2,4-DIENOYL-COA REDUCTASE"/>
    <property type="match status" value="1"/>
</dbReference>
<dbReference type="EMBL" id="AP019367">
    <property type="protein sequence ID" value="BBH50091.1"/>
    <property type="molecule type" value="Genomic_DNA"/>
</dbReference>
<evidence type="ECO:0000256" key="9">
    <source>
        <dbReference type="ARBA" id="ARBA00023014"/>
    </source>
</evidence>
<dbReference type="Gene3D" id="3.50.50.60">
    <property type="entry name" value="FAD/NAD(P)-binding domain"/>
    <property type="match status" value="1"/>
</dbReference>
<dbReference type="PRINTS" id="PR00469">
    <property type="entry name" value="PNDRDTASEII"/>
</dbReference>
<dbReference type="RefSeq" id="WP_126421637.1">
    <property type="nucleotide sequence ID" value="NZ_AP019367.1"/>
</dbReference>
<dbReference type="PANTHER" id="PTHR42917:SF2">
    <property type="entry name" value="2,4-DIENOYL-COA REDUCTASE [(2E)-ENOYL-COA-PRODUCING]"/>
    <property type="match status" value="1"/>
</dbReference>
<evidence type="ECO:0000256" key="8">
    <source>
        <dbReference type="ARBA" id="ARBA00023004"/>
    </source>
</evidence>
<dbReference type="Pfam" id="PF07992">
    <property type="entry name" value="Pyr_redox_2"/>
    <property type="match status" value="1"/>
</dbReference>
<dbReference type="SUPFAM" id="SSF51905">
    <property type="entry name" value="FAD/NAD(P)-binding domain"/>
    <property type="match status" value="1"/>
</dbReference>
<keyword evidence="5" id="KW-0288">FMN</keyword>
<dbReference type="GO" id="GO:0016491">
    <property type="term" value="F:oxidoreductase activity"/>
    <property type="evidence" value="ECO:0007669"/>
    <property type="project" value="UniProtKB-KW"/>
</dbReference>
<evidence type="ECO:0000256" key="7">
    <source>
        <dbReference type="ARBA" id="ARBA00023002"/>
    </source>
</evidence>
<sequence length="771" mass="83693">MGKDALVQQLVGSYDNWPASRENASEKPGLCGSSARMTQELYPYDRLFSPIKINKLTIKNRIVMAPMGNIDMCEETGRPNDMMLQYFFARAKGGCGLLTTGLVPVSHGIDSTVTELDGLTYFPRIDRSRTVMPGWRDLAQGVHAHGSRIFVQLTAGLGRVGNPQCLLTQKKLPVSASFLPNYYIPAIPCMRLSDRKLRRIVTNIGQAAADAHAMGIDGVYLHGHEGYLIEQLSNPAFNHRKLGRYADWRRFGLDMVAEIRRRVGPDYPIMYRIDLSLALEETYDEETLGSTYLGRMRGGRTVEQTLSYMEELVAAGVDVFDVDLGCYDNWWMPHPPASMPAGCFVPVARAVRERFAADGVRSNAGLPVPVVAVGKLGYPDAAERALREGSCDMVMLGRPLLADPEWPNKAFAGRVADIRPCIGCQEGCLNEFVEGGHPQCAVNPRCSFEHLMPESPAPAKRPKRVAVVGAGPAGMVCALAASRRGHAVTLIDASDKLGGKLVAAGAARIKFDVENYRVYLERQVRKQADEGNLTLKLGHAATKDALAAARYDAIVCAAGAQEATPPIPGLSELVDAGLAVPATRLLREPELLGQARSVTVIGGGAVGCEVAQWLAVERNVSEVSVVEMLPHMMQGACTANRGHLLHALAGHGVRLLNMTRVERAEQTLGGTLLHVSRNRHKNVPDPYVSWTPILPENVVNPLAPKVGDDWHEEVIASDLVVIACGGQADDSLFYELQQTHAAPELRNIGDGFAPGRVLEAVRAAYRLGTTI</sequence>
<evidence type="ECO:0000256" key="4">
    <source>
        <dbReference type="ARBA" id="ARBA00022630"/>
    </source>
</evidence>
<dbReference type="PRINTS" id="PR00368">
    <property type="entry name" value="FADPNR"/>
</dbReference>
<dbReference type="GO" id="GO:0010181">
    <property type="term" value="F:FMN binding"/>
    <property type="evidence" value="ECO:0007669"/>
    <property type="project" value="InterPro"/>
</dbReference>
<protein>
    <submittedName>
        <fullName evidence="12">Enoate reductase</fullName>
    </submittedName>
</protein>
<dbReference type="InterPro" id="IPR013785">
    <property type="entry name" value="Aldolase_TIM"/>
</dbReference>